<evidence type="ECO:0000259" key="1">
    <source>
        <dbReference type="PROSITE" id="PS51148"/>
    </source>
</evidence>
<feature type="domain" description="AXH" evidence="1">
    <location>
        <begin position="129"/>
        <end position="180"/>
    </location>
</feature>
<accession>X1VSM4</accession>
<dbReference type="GO" id="GO:0016539">
    <property type="term" value="P:intein-mediated protein splicing"/>
    <property type="evidence" value="ECO:0007669"/>
    <property type="project" value="InterPro"/>
</dbReference>
<dbReference type="NCBIfam" id="TIGR01443">
    <property type="entry name" value="intein_Cterm"/>
    <property type="match status" value="1"/>
</dbReference>
<name>X1VSM4_9ZZZZ</name>
<dbReference type="InterPro" id="IPR030934">
    <property type="entry name" value="Intein_C"/>
</dbReference>
<dbReference type="PROSITE" id="PS51148">
    <property type="entry name" value="AXH"/>
    <property type="match status" value="1"/>
</dbReference>
<dbReference type="InterPro" id="IPR003652">
    <property type="entry name" value="Ataxin_AXH_dom"/>
</dbReference>
<dbReference type="SUPFAM" id="SSF51294">
    <property type="entry name" value="Hedgehog/intein (Hint) domain"/>
    <property type="match status" value="2"/>
</dbReference>
<feature type="non-terminal residue" evidence="2">
    <location>
        <position position="180"/>
    </location>
</feature>
<protein>
    <recommendedName>
        <fullName evidence="1">AXH domain-containing protein</fullName>
    </recommendedName>
</protein>
<dbReference type="PROSITE" id="PS50818">
    <property type="entry name" value="INTEIN_C_TER"/>
    <property type="match status" value="1"/>
</dbReference>
<dbReference type="Gene3D" id="2.170.16.10">
    <property type="entry name" value="Hedgehog/Intein (Hint) domain"/>
    <property type="match status" value="2"/>
</dbReference>
<reference evidence="2" key="1">
    <citation type="journal article" date="2014" name="Front. Microbiol.">
        <title>High frequency of phylogenetically diverse reductive dehalogenase-homologous genes in deep subseafloor sedimentary metagenomes.</title>
        <authorList>
            <person name="Kawai M."/>
            <person name="Futagami T."/>
            <person name="Toyoda A."/>
            <person name="Takaki Y."/>
            <person name="Nishi S."/>
            <person name="Hori S."/>
            <person name="Arai W."/>
            <person name="Tsubouchi T."/>
            <person name="Morono Y."/>
            <person name="Uchiyama I."/>
            <person name="Ito T."/>
            <person name="Fujiyama A."/>
            <person name="Inagaki F."/>
            <person name="Takami H."/>
        </authorList>
    </citation>
    <scope>NUCLEOTIDE SEQUENCE</scope>
    <source>
        <strain evidence="2">Expedition CK06-06</strain>
    </source>
</reference>
<feature type="non-terminal residue" evidence="2">
    <location>
        <position position="1"/>
    </location>
</feature>
<evidence type="ECO:0000313" key="2">
    <source>
        <dbReference type="EMBL" id="GAJ20221.1"/>
    </source>
</evidence>
<dbReference type="GO" id="GO:0003723">
    <property type="term" value="F:RNA binding"/>
    <property type="evidence" value="ECO:0007669"/>
    <property type="project" value="InterPro"/>
</dbReference>
<dbReference type="AlphaFoldDB" id="X1VSM4"/>
<dbReference type="Pfam" id="PF07591">
    <property type="entry name" value="PT-HINT"/>
    <property type="match status" value="1"/>
</dbReference>
<sequence>GDLVKSFDVKNQKLVNSKVIKVFCHSCEEMGEYYLVINDNIRVTPNHPFYVNDKWLPAGEIKTGDLLLNINGDAVRVVSVQKIFEQHRTFNLEVEGCHNYFAEDVLVHNKQQTCSNTCPNTCSSTCSTCNTNCGQSTCNCFIAGTKITMADGSLKNIEDVEIGDFVKTFNETANEIVDGR</sequence>
<dbReference type="PROSITE" id="PS50817">
    <property type="entry name" value="INTEIN_N_TER"/>
    <property type="match status" value="1"/>
</dbReference>
<gene>
    <name evidence="2" type="ORF">S12H4_58562</name>
</gene>
<dbReference type="InterPro" id="IPR036844">
    <property type="entry name" value="Hint_dom_sf"/>
</dbReference>
<organism evidence="2">
    <name type="scientific">marine sediment metagenome</name>
    <dbReference type="NCBI Taxonomy" id="412755"/>
    <lineage>
        <taxon>unclassified sequences</taxon>
        <taxon>metagenomes</taxon>
        <taxon>ecological metagenomes</taxon>
    </lineage>
</organism>
<proteinExistence type="predicted"/>
<dbReference type="CDD" id="cd00081">
    <property type="entry name" value="Hint"/>
    <property type="match status" value="1"/>
</dbReference>
<comment type="caution">
    <text evidence="2">The sequence shown here is derived from an EMBL/GenBank/DDBJ whole genome shotgun (WGS) entry which is preliminary data.</text>
</comment>
<dbReference type="EMBL" id="BARW01038069">
    <property type="protein sequence ID" value="GAJ20221.1"/>
    <property type="molecule type" value="Genomic_DNA"/>
</dbReference>
<dbReference type="InterPro" id="IPR006141">
    <property type="entry name" value="Intein_N"/>
</dbReference>